<evidence type="ECO:0000256" key="14">
    <source>
        <dbReference type="ARBA" id="ARBA00023128"/>
    </source>
</evidence>
<feature type="binding site" evidence="17">
    <location>
        <position position="72"/>
    </location>
    <ligand>
        <name>FAD</name>
        <dbReference type="ChEBI" id="CHEBI:57692"/>
    </ligand>
</feature>
<dbReference type="InterPro" id="IPR036188">
    <property type="entry name" value="FAD/NAD-bd_sf"/>
</dbReference>
<dbReference type="PANTHER" id="PTHR48467">
    <property type="entry name" value="GLUTAMATE SYNTHASE 1 [NADH], CHLOROPLASTIC-LIKE"/>
    <property type="match status" value="1"/>
</dbReference>
<dbReference type="AlphaFoldDB" id="A0A162SYZ8"/>
<evidence type="ECO:0000256" key="6">
    <source>
        <dbReference type="ARBA" id="ARBA00016287"/>
    </source>
</evidence>
<dbReference type="Proteomes" id="UP000076858">
    <property type="component" value="Unassembled WGS sequence"/>
</dbReference>
<keyword evidence="12" id="KW-0249">Electron transport</keyword>
<evidence type="ECO:0000256" key="5">
    <source>
        <dbReference type="ARBA" id="ARBA00013219"/>
    </source>
</evidence>
<comment type="caution">
    <text evidence="19">The sequence shown here is derived from an EMBL/GenBank/DDBJ whole genome shotgun (WGS) entry which is preliminary data.</text>
</comment>
<keyword evidence="13 16" id="KW-0560">Oxidoreductase</keyword>
<comment type="pathway">
    <text evidence="3">Steroid metabolism; cholesterol metabolism.</text>
</comment>
<comment type="subcellular location">
    <subcellularLocation>
        <location evidence="2 16">Mitochondrion</location>
    </subcellularLocation>
</comment>
<evidence type="ECO:0000256" key="13">
    <source>
        <dbReference type="ARBA" id="ARBA00023002"/>
    </source>
</evidence>
<feature type="binding site" evidence="18">
    <location>
        <position position="396"/>
    </location>
    <ligand>
        <name>NADP(+)</name>
        <dbReference type="ChEBI" id="CHEBI:58349"/>
    </ligand>
</feature>
<gene>
    <name evidence="19" type="ORF">APZ42_011727</name>
</gene>
<feature type="binding site" evidence="17">
    <location>
        <position position="108"/>
    </location>
    <ligand>
        <name>FAD</name>
        <dbReference type="ChEBI" id="CHEBI:57692"/>
    </ligand>
</feature>
<dbReference type="PANTHER" id="PTHR48467:SF1">
    <property type="entry name" value="GLUTAMATE SYNTHASE 1 [NADH], CHLOROPLASTIC-LIKE"/>
    <property type="match status" value="1"/>
</dbReference>
<dbReference type="OrthoDB" id="333024at2759"/>
<dbReference type="SUPFAM" id="SSF51971">
    <property type="entry name" value="Nucleotide-binding domain"/>
    <property type="match status" value="1"/>
</dbReference>
<dbReference type="Gene3D" id="3.40.50.720">
    <property type="entry name" value="NAD(P)-binding Rossmann-like Domain"/>
    <property type="match status" value="1"/>
</dbReference>
<evidence type="ECO:0000256" key="18">
    <source>
        <dbReference type="PIRSR" id="PIRSR000362-2"/>
    </source>
</evidence>
<dbReference type="Pfam" id="PF07992">
    <property type="entry name" value="Pyr_redox_2"/>
    <property type="match status" value="1"/>
</dbReference>
<evidence type="ECO:0000256" key="2">
    <source>
        <dbReference type="ARBA" id="ARBA00004173"/>
    </source>
</evidence>
<evidence type="ECO:0000256" key="15">
    <source>
        <dbReference type="ARBA" id="ARBA00048933"/>
    </source>
</evidence>
<dbReference type="GO" id="GO:0005739">
    <property type="term" value="C:mitochondrion"/>
    <property type="evidence" value="ECO:0007669"/>
    <property type="project" value="UniProtKB-SubCell"/>
</dbReference>
<dbReference type="UniPathway" id="UPA00296"/>
<dbReference type="GO" id="GO:0016491">
    <property type="term" value="F:oxidoreductase activity"/>
    <property type="evidence" value="ECO:0007669"/>
    <property type="project" value="UniProtKB-KW"/>
</dbReference>
<protein>
    <recommendedName>
        <fullName evidence="6 16">NADPH:adrenodoxin oxidoreductase, mitochondrial</fullName>
        <ecNumber evidence="5 16">1.18.1.6</ecNumber>
    </recommendedName>
</protein>
<comment type="cofactor">
    <cofactor evidence="1 16 17">
        <name>FAD</name>
        <dbReference type="ChEBI" id="CHEBI:57692"/>
    </cofactor>
</comment>
<feature type="binding site" evidence="17">
    <location>
        <position position="64"/>
    </location>
    <ligand>
        <name>FAD</name>
        <dbReference type="ChEBI" id="CHEBI:57692"/>
    </ligand>
</feature>
<feature type="binding site" evidence="18">
    <location>
        <begin position="179"/>
        <end position="182"/>
    </location>
    <ligand>
        <name>NADP(+)</name>
        <dbReference type="ChEBI" id="CHEBI:58349"/>
    </ligand>
</feature>
<dbReference type="InterPro" id="IPR055275">
    <property type="entry name" value="Ferredox_Rdtase"/>
</dbReference>
<evidence type="ECO:0000256" key="4">
    <source>
        <dbReference type="ARBA" id="ARBA00008312"/>
    </source>
</evidence>
<keyword evidence="14 16" id="KW-0496">Mitochondrion</keyword>
<dbReference type="EMBL" id="LRGB01000024">
    <property type="protein sequence ID" value="KZS21753.1"/>
    <property type="molecule type" value="Genomic_DNA"/>
</dbReference>
<evidence type="ECO:0000313" key="20">
    <source>
        <dbReference type="Proteomes" id="UP000076858"/>
    </source>
</evidence>
<dbReference type="PIRSF" id="PIRSF000362">
    <property type="entry name" value="FNR"/>
    <property type="match status" value="1"/>
</dbReference>
<evidence type="ECO:0000256" key="7">
    <source>
        <dbReference type="ARBA" id="ARBA00022448"/>
    </source>
</evidence>
<evidence type="ECO:0000256" key="17">
    <source>
        <dbReference type="PIRSR" id="PIRSR000362-1"/>
    </source>
</evidence>
<keyword evidence="10 16" id="KW-0521">NADP</keyword>
<keyword evidence="7" id="KW-0813">Transport</keyword>
<proteinExistence type="inferred from homology"/>
<evidence type="ECO:0000256" key="1">
    <source>
        <dbReference type="ARBA" id="ARBA00001974"/>
    </source>
</evidence>
<feature type="binding site" evidence="18">
    <location>
        <position position="235"/>
    </location>
    <ligand>
        <name>NADP(+)</name>
        <dbReference type="ChEBI" id="CHEBI:58349"/>
    </ligand>
</feature>
<accession>A0A162SYZ8</accession>
<reference evidence="19 20" key="1">
    <citation type="submission" date="2016-03" db="EMBL/GenBank/DDBJ databases">
        <title>EvidentialGene: Evidence-directed Construction of Genes on Genomes.</title>
        <authorList>
            <person name="Gilbert D.G."/>
            <person name="Choi J.-H."/>
            <person name="Mockaitis K."/>
            <person name="Colbourne J."/>
            <person name="Pfrender M."/>
        </authorList>
    </citation>
    <scope>NUCLEOTIDE SEQUENCE [LARGE SCALE GENOMIC DNA]</scope>
    <source>
        <strain evidence="19 20">Xinb3</strain>
        <tissue evidence="19">Complete organism</tissue>
    </source>
</reference>
<evidence type="ECO:0000256" key="11">
    <source>
        <dbReference type="ARBA" id="ARBA00022946"/>
    </source>
</evidence>
<evidence type="ECO:0000256" key="16">
    <source>
        <dbReference type="PIRNR" id="PIRNR000362"/>
    </source>
</evidence>
<evidence type="ECO:0000256" key="10">
    <source>
        <dbReference type="ARBA" id="ARBA00022857"/>
    </source>
</evidence>
<feature type="binding site" evidence="17">
    <location>
        <begin position="396"/>
        <end position="398"/>
    </location>
    <ligand>
        <name>FAD</name>
        <dbReference type="ChEBI" id="CHEBI:57692"/>
    </ligand>
</feature>
<evidence type="ECO:0000256" key="8">
    <source>
        <dbReference type="ARBA" id="ARBA00022630"/>
    </source>
</evidence>
<evidence type="ECO:0000256" key="12">
    <source>
        <dbReference type="ARBA" id="ARBA00022982"/>
    </source>
</evidence>
<keyword evidence="11" id="KW-0809">Transit peptide</keyword>
<evidence type="ECO:0000256" key="3">
    <source>
        <dbReference type="ARBA" id="ARBA00004731"/>
    </source>
</evidence>
<comment type="catalytic activity">
    <reaction evidence="15 16">
        <text>2 reduced [adrenodoxin] + NADP(+) + H(+) = 2 oxidized [adrenodoxin] + NADPH</text>
        <dbReference type="Rhea" id="RHEA:42312"/>
        <dbReference type="Rhea" id="RHEA-COMP:9998"/>
        <dbReference type="Rhea" id="RHEA-COMP:9999"/>
        <dbReference type="ChEBI" id="CHEBI:15378"/>
        <dbReference type="ChEBI" id="CHEBI:33737"/>
        <dbReference type="ChEBI" id="CHEBI:33738"/>
        <dbReference type="ChEBI" id="CHEBI:57783"/>
        <dbReference type="ChEBI" id="CHEBI:58349"/>
        <dbReference type="EC" id="1.18.1.6"/>
    </reaction>
</comment>
<feature type="binding site" evidence="18">
    <location>
        <begin position="223"/>
        <end position="224"/>
    </location>
    <ligand>
        <name>NADP(+)</name>
        <dbReference type="ChEBI" id="CHEBI:58349"/>
    </ligand>
</feature>
<name>A0A162SYZ8_9CRUS</name>
<evidence type="ECO:0000256" key="9">
    <source>
        <dbReference type="ARBA" id="ARBA00022827"/>
    </source>
</evidence>
<dbReference type="FunFam" id="3.50.50.60:FF:000036">
    <property type="entry name" value="NADPH:adrenodoxin oxidoreductase, mitochondrial"/>
    <property type="match status" value="1"/>
</dbReference>
<comment type="similarity">
    <text evidence="4 16">Belongs to the ferredoxin--NADP reductase type 1 family.</text>
</comment>
<dbReference type="InterPro" id="IPR021163">
    <property type="entry name" value="Ferredox_Rdtase_adrenod"/>
</dbReference>
<keyword evidence="9 16" id="KW-0274">FAD</keyword>
<sequence>MYSPFKMWNGTIRSAKKYACLRTTIRFSSVAKHKVCIVGSGPAGFYTAQHLIKNEPNLEIDMFEKLPVPFGLVRYGVAPDHADVKNVINTFTSIAKSGRLQFIGNVTIGKDVTLNDLRTAYDVVVLAYGAAQDRWLGIPGENFENVVSARKFVGWYNGLPEESNLQLNLNVEKAVIIGQGNVALDIARILLTPIEILKKTDIAQHALQALKESKIRNVKLVGRRGPLQVAFTIKELREMIKLPEVSNRIHLEDRDYIEACIPKTPRPRRRITELMLQSADTKQADVKDSSKQWELIFHRTPLEIVKSENQRSVKALVVGINRLKEDNWENPQIEDTGLRETIPCGMIIKSIGYKSLPLSDELPFDHIKGVIRQKEGRVEGMPGVFCSGWVASGPVGVIASTLQSGHDVGKRILDDLRKGICATSTVKPGRDVILSQLATRGVEPVTFVEWETLDNEERERGKNQKKPREKIIDVREMIDIAKKVQS</sequence>
<feature type="binding site" evidence="17">
    <location>
        <position position="43"/>
    </location>
    <ligand>
        <name>FAD</name>
        <dbReference type="ChEBI" id="CHEBI:57692"/>
    </ligand>
</feature>
<dbReference type="EC" id="1.18.1.6" evidence="5 16"/>
<organism evidence="19 20">
    <name type="scientific">Daphnia magna</name>
    <dbReference type="NCBI Taxonomy" id="35525"/>
    <lineage>
        <taxon>Eukaryota</taxon>
        <taxon>Metazoa</taxon>
        <taxon>Ecdysozoa</taxon>
        <taxon>Arthropoda</taxon>
        <taxon>Crustacea</taxon>
        <taxon>Branchiopoda</taxon>
        <taxon>Diplostraca</taxon>
        <taxon>Cladocera</taxon>
        <taxon>Anomopoda</taxon>
        <taxon>Daphniidae</taxon>
        <taxon>Daphnia</taxon>
    </lineage>
</organism>
<dbReference type="GO" id="GO:0008203">
    <property type="term" value="P:cholesterol metabolic process"/>
    <property type="evidence" value="ECO:0007669"/>
    <property type="project" value="UniProtKB-UniPathway"/>
</dbReference>
<evidence type="ECO:0000313" key="19">
    <source>
        <dbReference type="EMBL" id="KZS21753.1"/>
    </source>
</evidence>
<dbReference type="Gene3D" id="3.50.50.60">
    <property type="entry name" value="FAD/NAD(P)-binding domain"/>
    <property type="match status" value="1"/>
</dbReference>
<keyword evidence="8 16" id="KW-0285">Flavoprotein</keyword>
<dbReference type="InterPro" id="IPR023753">
    <property type="entry name" value="FAD/NAD-binding_dom"/>
</dbReference>
<dbReference type="STRING" id="35525.A0A162SYZ8"/>
<keyword evidence="20" id="KW-1185">Reference proteome</keyword>
<feature type="binding site" evidence="17">
    <location>
        <position position="389"/>
    </location>
    <ligand>
        <name>FAD</name>
        <dbReference type="ChEBI" id="CHEBI:57692"/>
    </ligand>
</feature>
<dbReference type="PRINTS" id="PR00419">
    <property type="entry name" value="ADXRDTASE"/>
</dbReference>